<name>X1BRU2_9ZZZZ</name>
<dbReference type="Gene3D" id="2.60.40.10">
    <property type="entry name" value="Immunoglobulins"/>
    <property type="match status" value="1"/>
</dbReference>
<evidence type="ECO:0000313" key="1">
    <source>
        <dbReference type="EMBL" id="GAG97795.1"/>
    </source>
</evidence>
<feature type="non-terminal residue" evidence="1">
    <location>
        <position position="1"/>
    </location>
</feature>
<proteinExistence type="predicted"/>
<organism evidence="1">
    <name type="scientific">marine sediment metagenome</name>
    <dbReference type="NCBI Taxonomy" id="412755"/>
    <lineage>
        <taxon>unclassified sequences</taxon>
        <taxon>metagenomes</taxon>
        <taxon>ecological metagenomes</taxon>
    </lineage>
</organism>
<comment type="caution">
    <text evidence="1">The sequence shown here is derived from an EMBL/GenBank/DDBJ whole genome shotgun (WGS) entry which is preliminary data.</text>
</comment>
<dbReference type="AlphaFoldDB" id="X1BRU2"/>
<protein>
    <recommendedName>
        <fullName evidence="2">Purple acid phosphatase N-terminal domain-containing protein</fullName>
    </recommendedName>
</protein>
<accession>X1BRU2</accession>
<gene>
    <name evidence="1" type="ORF">S01H4_43301</name>
</gene>
<dbReference type="InterPro" id="IPR013783">
    <property type="entry name" value="Ig-like_fold"/>
</dbReference>
<dbReference type="EMBL" id="BART01023872">
    <property type="protein sequence ID" value="GAG97795.1"/>
    <property type="molecule type" value="Genomic_DNA"/>
</dbReference>
<sequence length="128" mass="13398">PNDTIPPRDVALSDITMTATAGVDPSSGAGTATLAWTTPTGSDFSGVVIIRDLESVAGLSLQNGRFYGVGTAISGAFVIYSGRELNPGTVYTYVDRGMAPGATYYYAIYAHDRSFFYASGNVITPGVR</sequence>
<evidence type="ECO:0008006" key="2">
    <source>
        <dbReference type="Google" id="ProtNLM"/>
    </source>
</evidence>
<reference evidence="1" key="1">
    <citation type="journal article" date="2014" name="Front. Microbiol.">
        <title>High frequency of phylogenetically diverse reductive dehalogenase-homologous genes in deep subseafloor sedimentary metagenomes.</title>
        <authorList>
            <person name="Kawai M."/>
            <person name="Futagami T."/>
            <person name="Toyoda A."/>
            <person name="Takaki Y."/>
            <person name="Nishi S."/>
            <person name="Hori S."/>
            <person name="Arai W."/>
            <person name="Tsubouchi T."/>
            <person name="Morono Y."/>
            <person name="Uchiyama I."/>
            <person name="Ito T."/>
            <person name="Fujiyama A."/>
            <person name="Inagaki F."/>
            <person name="Takami H."/>
        </authorList>
    </citation>
    <scope>NUCLEOTIDE SEQUENCE</scope>
    <source>
        <strain evidence="1">Expedition CK06-06</strain>
    </source>
</reference>